<dbReference type="InterPro" id="IPR027417">
    <property type="entry name" value="P-loop_NTPase"/>
</dbReference>
<evidence type="ECO:0000313" key="2">
    <source>
        <dbReference type="EMBL" id="MFC0530549.1"/>
    </source>
</evidence>
<dbReference type="Proteomes" id="UP001589867">
    <property type="component" value="Unassembled WGS sequence"/>
</dbReference>
<comment type="caution">
    <text evidence="2">The sequence shown here is derived from an EMBL/GenBank/DDBJ whole genome shotgun (WGS) entry which is preliminary data.</text>
</comment>
<sequence>MISAIEGMAGVGKTQLAIHAGHLLIREHHFGRALFVNLRGFPPTPLGLPRTRLPSWTASCACSAYRPSGSLTISTPGPRPTVTGSPAPAP</sequence>
<dbReference type="Gene3D" id="3.40.50.300">
    <property type="entry name" value="P-loop containing nucleotide triphosphate hydrolases"/>
    <property type="match status" value="1"/>
</dbReference>
<keyword evidence="3" id="KW-1185">Reference proteome</keyword>
<name>A0ABV6M7S9_9ACTN</name>
<evidence type="ECO:0008006" key="4">
    <source>
        <dbReference type="Google" id="ProtNLM"/>
    </source>
</evidence>
<evidence type="ECO:0000313" key="3">
    <source>
        <dbReference type="Proteomes" id="UP001589867"/>
    </source>
</evidence>
<organism evidence="2 3">
    <name type="scientific">Phytohabitans kaempferiae</name>
    <dbReference type="NCBI Taxonomy" id="1620943"/>
    <lineage>
        <taxon>Bacteria</taxon>
        <taxon>Bacillati</taxon>
        <taxon>Actinomycetota</taxon>
        <taxon>Actinomycetes</taxon>
        <taxon>Micromonosporales</taxon>
        <taxon>Micromonosporaceae</taxon>
    </lineage>
</organism>
<evidence type="ECO:0000256" key="1">
    <source>
        <dbReference type="SAM" id="MobiDB-lite"/>
    </source>
</evidence>
<feature type="region of interest" description="Disordered" evidence="1">
    <location>
        <begin position="70"/>
        <end position="90"/>
    </location>
</feature>
<dbReference type="RefSeq" id="WP_377253707.1">
    <property type="nucleotide sequence ID" value="NZ_JBHLUH010000047.1"/>
</dbReference>
<gene>
    <name evidence="2" type="ORF">ACFFIA_23075</name>
</gene>
<accession>A0ABV6M7S9</accession>
<dbReference type="EMBL" id="JBHLUH010000047">
    <property type="protein sequence ID" value="MFC0530549.1"/>
    <property type="molecule type" value="Genomic_DNA"/>
</dbReference>
<proteinExistence type="predicted"/>
<protein>
    <recommendedName>
        <fullName evidence="4">NB-ARC domain-containing protein</fullName>
    </recommendedName>
</protein>
<reference evidence="2 3" key="1">
    <citation type="submission" date="2024-09" db="EMBL/GenBank/DDBJ databases">
        <authorList>
            <person name="Sun Q."/>
            <person name="Mori K."/>
        </authorList>
    </citation>
    <scope>NUCLEOTIDE SEQUENCE [LARGE SCALE GENOMIC DNA]</scope>
    <source>
        <strain evidence="2 3">TBRC 3947</strain>
    </source>
</reference>